<name>A0A0K2UAJ4_LEPSM</name>
<accession>A0A0K2UAJ4</accession>
<protein>
    <submittedName>
        <fullName evidence="1">Uncharacterized protein</fullName>
    </submittedName>
</protein>
<sequence>MQPRTTVPLFLGSRTRIFQRTGKSSSRIMCFP</sequence>
<dbReference type="EMBL" id="HACA01017729">
    <property type="protein sequence ID" value="CDW35090.1"/>
    <property type="molecule type" value="Transcribed_RNA"/>
</dbReference>
<proteinExistence type="predicted"/>
<organism evidence="1">
    <name type="scientific">Lepeophtheirus salmonis</name>
    <name type="common">Salmon louse</name>
    <name type="synonym">Caligus salmonis</name>
    <dbReference type="NCBI Taxonomy" id="72036"/>
    <lineage>
        <taxon>Eukaryota</taxon>
        <taxon>Metazoa</taxon>
        <taxon>Ecdysozoa</taxon>
        <taxon>Arthropoda</taxon>
        <taxon>Crustacea</taxon>
        <taxon>Multicrustacea</taxon>
        <taxon>Hexanauplia</taxon>
        <taxon>Copepoda</taxon>
        <taxon>Siphonostomatoida</taxon>
        <taxon>Caligidae</taxon>
        <taxon>Lepeophtheirus</taxon>
    </lineage>
</organism>
<dbReference type="AlphaFoldDB" id="A0A0K2UAJ4"/>
<reference evidence="1" key="1">
    <citation type="submission" date="2014-05" db="EMBL/GenBank/DDBJ databases">
        <authorList>
            <person name="Chronopoulou M."/>
        </authorList>
    </citation>
    <scope>NUCLEOTIDE SEQUENCE</scope>
    <source>
        <tissue evidence="1">Whole organism</tissue>
    </source>
</reference>
<evidence type="ECO:0000313" key="1">
    <source>
        <dbReference type="EMBL" id="CDW35090.1"/>
    </source>
</evidence>